<protein>
    <submittedName>
        <fullName evidence="4">Cobalt-zinc-cadmium efflux system outer membrane protein</fullName>
    </submittedName>
</protein>
<dbReference type="OrthoDB" id="9791261at2"/>
<dbReference type="GO" id="GO:0015562">
    <property type="term" value="F:efflux transmembrane transporter activity"/>
    <property type="evidence" value="ECO:0007669"/>
    <property type="project" value="InterPro"/>
</dbReference>
<feature type="coiled-coil region" evidence="2">
    <location>
        <begin position="203"/>
        <end position="230"/>
    </location>
</feature>
<dbReference type="InterPro" id="IPR010131">
    <property type="entry name" value="MdtP/NodT-like"/>
</dbReference>
<proteinExistence type="inferred from homology"/>
<comment type="similarity">
    <text evidence="1">Belongs to the outer membrane factor (OMF) (TC 1.B.17) family.</text>
</comment>
<dbReference type="AlphaFoldDB" id="A0A4R6FWH1"/>
<comment type="caution">
    <text evidence="4">The sequence shown here is derived from an EMBL/GenBank/DDBJ whole genome shotgun (WGS) entry which is preliminary data.</text>
</comment>
<dbReference type="EMBL" id="SNWD01000002">
    <property type="protein sequence ID" value="TDN85325.1"/>
    <property type="molecule type" value="Genomic_DNA"/>
</dbReference>
<sequence length="435" mass="45426">MYRIVAAAFAVAATGWGTSPLSAQTVAGPPATMGPVAQGAPPVSSTAKLPERLSLAEALALAAARSPRIVDAQSQVDAARARVRQAGFRVNPTLSVEAENFLGSGAFEGFRSTELTASINQQIDLAGHRKARVSVAEAQLFAETLRLAIARADLIQDVRQRFARAVAAREQLTVARDNADRSRELARIAGELVDAGREPPLRALRARAALARERAAVESAQAEEQAARAALGTLLGSKTPPAQVVGAVEVPMPASISAPEALDVLLARAETAIAEAQVSNARAEGRVDPSIGLGVKTVRETGDVGLVAGISLPLPVFDRNQGNIAAAGAERVAAEARLVDVENRTRAEIDTARAELRAADARLTALRDSGIGEAKEALRLADLSYRAGKSSLIELLDAQRSLALLQTDLIDARRARAEAAAALARLAAPFTQGTN</sequence>
<feature type="signal peptide" evidence="3">
    <location>
        <begin position="1"/>
        <end position="23"/>
    </location>
</feature>
<dbReference type="PANTHER" id="PTHR30203">
    <property type="entry name" value="OUTER MEMBRANE CATION EFFLUX PROTEIN"/>
    <property type="match status" value="1"/>
</dbReference>
<evidence type="ECO:0000313" key="4">
    <source>
        <dbReference type="EMBL" id="TDN85325.1"/>
    </source>
</evidence>
<feature type="coiled-coil region" evidence="2">
    <location>
        <begin position="324"/>
        <end position="369"/>
    </location>
</feature>
<dbReference type="InterPro" id="IPR003423">
    <property type="entry name" value="OMP_efflux"/>
</dbReference>
<evidence type="ECO:0000256" key="2">
    <source>
        <dbReference type="SAM" id="Coils"/>
    </source>
</evidence>
<dbReference type="Gene3D" id="1.20.1600.10">
    <property type="entry name" value="Outer membrane efflux proteins (OEP)"/>
    <property type="match status" value="1"/>
</dbReference>
<keyword evidence="3" id="KW-0732">Signal</keyword>
<gene>
    <name evidence="4" type="ORF">EV664_10230</name>
</gene>
<dbReference type="Pfam" id="PF02321">
    <property type="entry name" value="OEP"/>
    <property type="match status" value="2"/>
</dbReference>
<accession>A0A4R6FWH1</accession>
<evidence type="ECO:0000256" key="3">
    <source>
        <dbReference type="SAM" id="SignalP"/>
    </source>
</evidence>
<keyword evidence="5" id="KW-1185">Reference proteome</keyword>
<organism evidence="4 5">
    <name type="scientific">Stakelama pacifica</name>
    <dbReference type="NCBI Taxonomy" id="517720"/>
    <lineage>
        <taxon>Bacteria</taxon>
        <taxon>Pseudomonadati</taxon>
        <taxon>Pseudomonadota</taxon>
        <taxon>Alphaproteobacteria</taxon>
        <taxon>Sphingomonadales</taxon>
        <taxon>Sphingomonadaceae</taxon>
        <taxon>Stakelama</taxon>
    </lineage>
</organism>
<dbReference type="RefSeq" id="WP_133494285.1">
    <property type="nucleotide sequence ID" value="NZ_BMLU01000002.1"/>
</dbReference>
<evidence type="ECO:0000313" key="5">
    <source>
        <dbReference type="Proteomes" id="UP000295493"/>
    </source>
</evidence>
<dbReference type="PANTHER" id="PTHR30203:SF24">
    <property type="entry name" value="BLR4935 PROTEIN"/>
    <property type="match status" value="1"/>
</dbReference>
<reference evidence="4 5" key="1">
    <citation type="submission" date="2019-03" db="EMBL/GenBank/DDBJ databases">
        <title>Genomic Encyclopedia of Type Strains, Phase IV (KMG-IV): sequencing the most valuable type-strain genomes for metagenomic binning, comparative biology and taxonomic classification.</title>
        <authorList>
            <person name="Goeker M."/>
        </authorList>
    </citation>
    <scope>NUCLEOTIDE SEQUENCE [LARGE SCALE GENOMIC DNA]</scope>
    <source>
        <strain evidence="4 5">DSM 25059</strain>
    </source>
</reference>
<dbReference type="SUPFAM" id="SSF56954">
    <property type="entry name" value="Outer membrane efflux proteins (OEP)"/>
    <property type="match status" value="1"/>
</dbReference>
<dbReference type="Proteomes" id="UP000295493">
    <property type="component" value="Unassembled WGS sequence"/>
</dbReference>
<feature type="chain" id="PRO_5020552280" evidence="3">
    <location>
        <begin position="24"/>
        <end position="435"/>
    </location>
</feature>
<name>A0A4R6FWH1_9SPHN</name>
<keyword evidence="2" id="KW-0175">Coiled coil</keyword>
<evidence type="ECO:0000256" key="1">
    <source>
        <dbReference type="ARBA" id="ARBA00007613"/>
    </source>
</evidence>